<dbReference type="GO" id="GO:0005886">
    <property type="term" value="C:plasma membrane"/>
    <property type="evidence" value="ECO:0007669"/>
    <property type="project" value="UniProtKB-SubCell"/>
</dbReference>
<dbReference type="EMBL" id="QXML01000005">
    <property type="protein sequence ID" value="RIW14963.1"/>
    <property type="molecule type" value="Genomic_DNA"/>
</dbReference>
<feature type="transmembrane region" description="Helical" evidence="6">
    <location>
        <begin position="161"/>
        <end position="179"/>
    </location>
</feature>
<comment type="caution">
    <text evidence="8">The sequence shown here is derived from an EMBL/GenBank/DDBJ whole genome shotgun (WGS) entry which is preliminary data.</text>
</comment>
<evidence type="ECO:0000313" key="8">
    <source>
        <dbReference type="EMBL" id="RIW14963.1"/>
    </source>
</evidence>
<evidence type="ECO:0000256" key="3">
    <source>
        <dbReference type="ARBA" id="ARBA00022692"/>
    </source>
</evidence>
<keyword evidence="4 6" id="KW-1133">Transmembrane helix</keyword>
<comment type="subcellular location">
    <subcellularLocation>
        <location evidence="1 6">Cell membrane</location>
        <topology evidence="1 6">Multi-pass membrane protein</topology>
    </subcellularLocation>
</comment>
<evidence type="ECO:0000256" key="4">
    <source>
        <dbReference type="ARBA" id="ARBA00022989"/>
    </source>
</evidence>
<accession>A0A418PQS5</accession>
<feature type="transmembrane region" description="Helical" evidence="6">
    <location>
        <begin position="81"/>
        <end position="100"/>
    </location>
</feature>
<dbReference type="InterPro" id="IPR032816">
    <property type="entry name" value="VTT_dom"/>
</dbReference>
<dbReference type="Proteomes" id="UP000283522">
    <property type="component" value="Unassembled WGS sequence"/>
</dbReference>
<dbReference type="RefSeq" id="WP_119477869.1">
    <property type="nucleotide sequence ID" value="NZ_QXML01000005.1"/>
</dbReference>
<feature type="transmembrane region" description="Helical" evidence="6">
    <location>
        <begin position="46"/>
        <end position="75"/>
    </location>
</feature>
<feature type="domain" description="VTT" evidence="7">
    <location>
        <begin position="64"/>
        <end position="181"/>
    </location>
</feature>
<comment type="similarity">
    <text evidence="6">Belongs to the TVP38/TMEM64 family.</text>
</comment>
<gene>
    <name evidence="8" type="ORF">D0X99_10920</name>
</gene>
<feature type="transmembrane region" description="Helical" evidence="6">
    <location>
        <begin position="6"/>
        <end position="25"/>
    </location>
</feature>
<dbReference type="InterPro" id="IPR015414">
    <property type="entry name" value="TMEM64"/>
</dbReference>
<dbReference type="Pfam" id="PF09335">
    <property type="entry name" value="VTT_dom"/>
    <property type="match status" value="1"/>
</dbReference>
<dbReference type="PANTHER" id="PTHR12677:SF49">
    <property type="entry name" value="TVP38_TMEM64 FAMILY MEMBRANE PROTEIN"/>
    <property type="match status" value="1"/>
</dbReference>
<evidence type="ECO:0000256" key="1">
    <source>
        <dbReference type="ARBA" id="ARBA00004651"/>
    </source>
</evidence>
<protein>
    <recommendedName>
        <fullName evidence="6">TVP38/TMEM64 family membrane protein</fullName>
    </recommendedName>
</protein>
<evidence type="ECO:0000313" key="9">
    <source>
        <dbReference type="Proteomes" id="UP000283522"/>
    </source>
</evidence>
<feature type="transmembrane region" description="Helical" evidence="6">
    <location>
        <begin position="191"/>
        <end position="209"/>
    </location>
</feature>
<keyword evidence="3 6" id="KW-0812">Transmembrane</keyword>
<evidence type="ECO:0000256" key="6">
    <source>
        <dbReference type="RuleBase" id="RU366058"/>
    </source>
</evidence>
<keyword evidence="9" id="KW-1185">Reference proteome</keyword>
<dbReference type="AlphaFoldDB" id="A0A418PQS5"/>
<dbReference type="PANTHER" id="PTHR12677">
    <property type="entry name" value="GOLGI APPARATUS MEMBRANE PROTEIN TVP38-RELATED"/>
    <property type="match status" value="1"/>
</dbReference>
<evidence type="ECO:0000256" key="5">
    <source>
        <dbReference type="ARBA" id="ARBA00023136"/>
    </source>
</evidence>
<keyword evidence="5 6" id="KW-0472">Membrane</keyword>
<organism evidence="8 9">
    <name type="scientific">Algoriphagus lacus</name>
    <dbReference type="NCBI Taxonomy" id="2056311"/>
    <lineage>
        <taxon>Bacteria</taxon>
        <taxon>Pseudomonadati</taxon>
        <taxon>Bacteroidota</taxon>
        <taxon>Cytophagia</taxon>
        <taxon>Cytophagales</taxon>
        <taxon>Cyclobacteriaceae</taxon>
        <taxon>Algoriphagus</taxon>
    </lineage>
</organism>
<keyword evidence="2 6" id="KW-1003">Cell membrane</keyword>
<dbReference type="OrthoDB" id="9812980at2"/>
<name>A0A418PQS5_9BACT</name>
<proteinExistence type="inferred from homology"/>
<evidence type="ECO:0000256" key="2">
    <source>
        <dbReference type="ARBA" id="ARBA00022475"/>
    </source>
</evidence>
<evidence type="ECO:0000259" key="7">
    <source>
        <dbReference type="Pfam" id="PF09335"/>
    </source>
</evidence>
<reference evidence="8 9" key="1">
    <citation type="submission" date="2018-09" db="EMBL/GenBank/DDBJ databases">
        <authorList>
            <person name="Wang X."/>
            <person name="Du Z."/>
        </authorList>
    </citation>
    <scope>NUCLEOTIDE SEQUENCE [LARGE SCALE GENOMIC DNA]</scope>
    <source>
        <strain evidence="8 9">N3</strain>
    </source>
</reference>
<sequence>MKALLKITLVLSLAFASTFLIIRLSGVLTEDDIKTWLEAATTINPWYVGLAVVSLLAVDLFIAVPTLTICILSGYLLGFPWGGLSASIGLLSAGLIGYWLSRAFGESILQIIVRSEEKREDAKAHFVQYGLSMILLSRSSPIFPEVCACVAGMTGMKFSKFYLAWTLNSIPYALIAAYSGSISDFENPKPAIYTMIGLYLVIWLAWFIYRKRN</sequence>